<sequence length="82" mass="9527">MKNFAEKFLAEFFILLINAYKIFLSPIMGKNCRFSPVCSTYGIMVIKMYGPWRGGWMALKRVLRCHPWSKGGLDYPPTSHKH</sequence>
<comment type="function">
    <text evidence="1">Could be involved in insertion of integral membrane proteins into the membrane.</text>
</comment>
<reference evidence="2 3" key="1">
    <citation type="submission" date="2019-03" db="EMBL/GenBank/DDBJ databases">
        <title>The complete genome sequence of Swingsia samuiensis NBRC107927(T).</title>
        <authorList>
            <person name="Chua K.-O."/>
            <person name="Chan K.-G."/>
            <person name="See-Too W.-S."/>
        </authorList>
    </citation>
    <scope>NUCLEOTIDE SEQUENCE [LARGE SCALE GENOMIC DNA]</scope>
    <source>
        <strain evidence="2 3">AH83</strain>
    </source>
</reference>
<dbReference type="Pfam" id="PF01809">
    <property type="entry name" value="YidD"/>
    <property type="match status" value="1"/>
</dbReference>
<dbReference type="OrthoDB" id="9801753at2"/>
<dbReference type="PANTHER" id="PTHR33383">
    <property type="entry name" value="MEMBRANE PROTEIN INSERTION EFFICIENCY FACTOR-RELATED"/>
    <property type="match status" value="1"/>
</dbReference>
<organism evidence="2 3">
    <name type="scientific">Swingsia samuiensis</name>
    <dbReference type="NCBI Taxonomy" id="1293412"/>
    <lineage>
        <taxon>Bacteria</taxon>
        <taxon>Pseudomonadati</taxon>
        <taxon>Pseudomonadota</taxon>
        <taxon>Alphaproteobacteria</taxon>
        <taxon>Acetobacterales</taxon>
        <taxon>Acetobacteraceae</taxon>
        <taxon>Swingsia</taxon>
    </lineage>
</organism>
<dbReference type="EMBL" id="CP038141">
    <property type="protein sequence ID" value="QDH17533.1"/>
    <property type="molecule type" value="Genomic_DNA"/>
</dbReference>
<gene>
    <name evidence="2" type="primary">yidD</name>
    <name evidence="2" type="ORF">E3D00_08140</name>
</gene>
<keyword evidence="1" id="KW-1003">Cell membrane</keyword>
<dbReference type="HAMAP" id="MF_00386">
    <property type="entry name" value="UPF0161_YidD"/>
    <property type="match status" value="1"/>
</dbReference>
<keyword evidence="1" id="KW-0472">Membrane</keyword>
<evidence type="ECO:0000313" key="2">
    <source>
        <dbReference type="EMBL" id="QDH17533.1"/>
    </source>
</evidence>
<name>A0A4Y6UIV7_9PROT</name>
<dbReference type="PANTHER" id="PTHR33383:SF1">
    <property type="entry name" value="MEMBRANE PROTEIN INSERTION EFFICIENCY FACTOR-RELATED"/>
    <property type="match status" value="1"/>
</dbReference>
<dbReference type="KEGG" id="ssam:E3D00_08140"/>
<dbReference type="InterPro" id="IPR002696">
    <property type="entry name" value="Membr_insert_effic_factor_YidD"/>
</dbReference>
<dbReference type="AlphaFoldDB" id="A0A4Y6UIV7"/>
<proteinExistence type="inferred from homology"/>
<evidence type="ECO:0000256" key="1">
    <source>
        <dbReference type="HAMAP-Rule" id="MF_00386"/>
    </source>
</evidence>
<keyword evidence="3" id="KW-1185">Reference proteome</keyword>
<evidence type="ECO:0000313" key="3">
    <source>
        <dbReference type="Proteomes" id="UP000316313"/>
    </source>
</evidence>
<comment type="similarity">
    <text evidence="1">Belongs to the UPF0161 family.</text>
</comment>
<protein>
    <recommendedName>
        <fullName evidence="1">Putative membrane protein insertion efficiency factor</fullName>
    </recommendedName>
</protein>
<dbReference type="GO" id="GO:0005886">
    <property type="term" value="C:plasma membrane"/>
    <property type="evidence" value="ECO:0007669"/>
    <property type="project" value="UniProtKB-SubCell"/>
</dbReference>
<dbReference type="Proteomes" id="UP000316313">
    <property type="component" value="Chromosome"/>
</dbReference>
<comment type="subcellular location">
    <subcellularLocation>
        <location evidence="1">Cell membrane</location>
        <topology evidence="1">Peripheral membrane protein</topology>
        <orientation evidence="1">Cytoplasmic side</orientation>
    </subcellularLocation>
</comment>
<dbReference type="NCBIfam" id="TIGR00278">
    <property type="entry name" value="membrane protein insertion efficiency factor YidD"/>
    <property type="match status" value="1"/>
</dbReference>
<accession>A0A4Y6UIV7</accession>
<dbReference type="SMART" id="SM01234">
    <property type="entry name" value="Haemolytic"/>
    <property type="match status" value="1"/>
</dbReference>